<protein>
    <submittedName>
        <fullName evidence="11">Vps53-like protein</fullName>
    </submittedName>
</protein>
<dbReference type="GO" id="GO:0005829">
    <property type="term" value="C:cytosol"/>
    <property type="evidence" value="ECO:0007669"/>
    <property type="project" value="GOC"/>
</dbReference>
<feature type="compositionally biased region" description="Polar residues" evidence="8">
    <location>
        <begin position="817"/>
        <end position="832"/>
    </location>
</feature>
<comment type="similarity">
    <text evidence="3">Belongs to the VPS53 family.</text>
</comment>
<organism evidence="11 12">
    <name type="scientific">Lobosporangium transversale</name>
    <dbReference type="NCBI Taxonomy" id="64571"/>
    <lineage>
        <taxon>Eukaryota</taxon>
        <taxon>Fungi</taxon>
        <taxon>Fungi incertae sedis</taxon>
        <taxon>Mucoromycota</taxon>
        <taxon>Mortierellomycotina</taxon>
        <taxon>Mortierellomycetes</taxon>
        <taxon>Mortierellales</taxon>
        <taxon>Mortierellaceae</taxon>
        <taxon>Lobosporangium</taxon>
    </lineage>
</organism>
<dbReference type="Pfam" id="PF04100">
    <property type="entry name" value="Vps53_N"/>
    <property type="match status" value="1"/>
</dbReference>
<accession>A0A1Y2GVA5</accession>
<dbReference type="Proteomes" id="UP000193648">
    <property type="component" value="Unassembled WGS sequence"/>
</dbReference>
<feature type="region of interest" description="Disordered" evidence="8">
    <location>
        <begin position="805"/>
        <end position="832"/>
    </location>
</feature>
<dbReference type="PANTHER" id="PTHR12820">
    <property type="entry name" value="VACUOLAR SORTING PROTEIN 53"/>
    <property type="match status" value="1"/>
</dbReference>
<dbReference type="GO" id="GO:0042147">
    <property type="term" value="P:retrograde transport, endosome to Golgi"/>
    <property type="evidence" value="ECO:0007669"/>
    <property type="project" value="InterPro"/>
</dbReference>
<dbReference type="OrthoDB" id="10261632at2759"/>
<keyword evidence="5" id="KW-0333">Golgi apparatus</keyword>
<dbReference type="InterPro" id="IPR031745">
    <property type="entry name" value="Vps53_C"/>
</dbReference>
<feature type="compositionally biased region" description="Gly residues" evidence="8">
    <location>
        <begin position="889"/>
        <end position="898"/>
    </location>
</feature>
<dbReference type="InParanoid" id="A0A1Y2GVA5"/>
<dbReference type="RefSeq" id="XP_021883189.1">
    <property type="nucleotide sequence ID" value="XM_022023642.1"/>
</dbReference>
<dbReference type="FunCoup" id="A0A1Y2GVA5">
    <property type="interactions" value="536"/>
</dbReference>
<evidence type="ECO:0000313" key="11">
    <source>
        <dbReference type="EMBL" id="ORZ21938.1"/>
    </source>
</evidence>
<reference evidence="11 12" key="1">
    <citation type="submission" date="2016-07" db="EMBL/GenBank/DDBJ databases">
        <title>Pervasive Adenine N6-methylation of Active Genes in Fungi.</title>
        <authorList>
            <consortium name="DOE Joint Genome Institute"/>
            <person name="Mondo S.J."/>
            <person name="Dannebaum R.O."/>
            <person name="Kuo R.C."/>
            <person name="Labutti K."/>
            <person name="Haridas S."/>
            <person name="Kuo A."/>
            <person name="Salamov A."/>
            <person name="Ahrendt S.R."/>
            <person name="Lipzen A."/>
            <person name="Sullivan W."/>
            <person name="Andreopoulos W.B."/>
            <person name="Clum A."/>
            <person name="Lindquist E."/>
            <person name="Daum C."/>
            <person name="Ramamoorthy G.K."/>
            <person name="Gryganskyi A."/>
            <person name="Culley D."/>
            <person name="Magnuson J.K."/>
            <person name="James T.Y."/>
            <person name="O'Malley M.A."/>
            <person name="Stajich J.E."/>
            <person name="Spatafora J.W."/>
            <person name="Visel A."/>
            <person name="Grigoriev I.V."/>
        </authorList>
    </citation>
    <scope>NUCLEOTIDE SEQUENCE [LARGE SCALE GENOMIC DNA]</scope>
    <source>
        <strain evidence="11 12">NRRL 3116</strain>
    </source>
</reference>
<feature type="region of interest" description="Disordered" evidence="8">
    <location>
        <begin position="1"/>
        <end position="33"/>
    </location>
</feature>
<evidence type="ECO:0000256" key="1">
    <source>
        <dbReference type="ARBA" id="ARBA00004150"/>
    </source>
</evidence>
<evidence type="ECO:0000256" key="3">
    <source>
        <dbReference type="ARBA" id="ARBA00008628"/>
    </source>
</evidence>
<dbReference type="STRING" id="64571.A0A1Y2GVA5"/>
<keyword evidence="4" id="KW-0967">Endosome</keyword>
<evidence type="ECO:0000259" key="10">
    <source>
        <dbReference type="Pfam" id="PF16854"/>
    </source>
</evidence>
<dbReference type="GeneID" id="33565486"/>
<feature type="coiled-coil region" evidence="7">
    <location>
        <begin position="79"/>
        <end position="152"/>
    </location>
</feature>
<evidence type="ECO:0000256" key="2">
    <source>
        <dbReference type="ARBA" id="ARBA00004481"/>
    </source>
</evidence>
<dbReference type="AlphaFoldDB" id="A0A1Y2GVA5"/>
<sequence>MAATMTDSTMRPQSSLGPITPQNTQEASSSYVPTTEAIQLAPELNSSITHILRSKDPLDAQEFSAVEYINKIFPNEHSLATVDQVLLKLQAKAQQVQEELRELTRAQTDGGQKGQEEVEAAKKGIEMLFFKIKEIKEKATQSEQMVQEITQDIKSLDYAKRHLTTSITTLKRLQMLVTAVDQLKAMAQRKQYRETAQLLEAVLQLIQYFRTFQNVRQIAELTESVAKLQVDLERDIVKDFEHGFTKEGILIGNIGQLSSACLVIDILGEDVRQNLVEWYCKLQLRAYRSVFKPGEEVSALDNTSRRYAWLKRLLKIHDEEHSHVFPAAWDVSRVLCLQFCQITRDDLSDILAKSASTVEVSLLLQVLQITLEFETQLENRFISRDVNYALNEESDTAGFAESISSCFEPYLSLYIDAEDRALEEKIKSFKLQEPVPEDDISVTVLASSTDIFLFYRSALTNCAKLSRKKPFLDLSSVFGKWLRVYANDVLLSKLPKQGDKRPINREYLRSICIILNTADYSLATTSQLEERLWANIDPGFVDQINMEPERQAFLHIISACTKALVRAVENHYEPALQSMAKLPWATIENVGDQSGYVSMIQATLKTCVGAIQELITNKRYFRTFCDKFIESFVARFAINLTKCKPISEIGAEQMLLDTQAVKSLLLEIPNLGSESSVPVPASFIKFVTRGLGKIETVLKTAMSPHEPVDMFIDHYFLLIGDRNLANFQRILELKGLKRSEQQQMVDLFQKKQVGMESLSDNSAVMSLLQSMPAHISNQGVVGPSAGLVGNMTGIVLGGVGGSSSSSSGSPVGLMTPSGASGNNSGRDNSPYQLGNIVTSSILSHSPFAALAAQHSNSPGSARTSGEQSIGNSSGGLFGLGQDRDSNVGAGSGVAGAGGSAVTSPQSGSGGGSFAASAKINVNFRKFVAGMRAKKDQDSGSVEPSGN</sequence>
<comment type="caution">
    <text evidence="11">The sequence shown here is derived from an EMBL/GenBank/DDBJ whole genome shotgun (WGS) entry which is preliminary data.</text>
</comment>
<evidence type="ECO:0000256" key="7">
    <source>
        <dbReference type="SAM" id="Coils"/>
    </source>
</evidence>
<dbReference type="Pfam" id="PF16854">
    <property type="entry name" value="VPS53_C"/>
    <property type="match status" value="1"/>
</dbReference>
<dbReference type="Gene3D" id="1.10.357.110">
    <property type="entry name" value="Vacuolar protein sorting-associated protein 53, C-terminus"/>
    <property type="match status" value="1"/>
</dbReference>
<evidence type="ECO:0000259" key="9">
    <source>
        <dbReference type="Pfam" id="PF04100"/>
    </source>
</evidence>
<dbReference type="InterPro" id="IPR038260">
    <property type="entry name" value="Vps53_C_sf"/>
</dbReference>
<keyword evidence="12" id="KW-1185">Reference proteome</keyword>
<dbReference type="PANTHER" id="PTHR12820:SF0">
    <property type="entry name" value="VACUOLAR PROTEIN SORTING-ASSOCIATED PROTEIN 53 HOMOLOG"/>
    <property type="match status" value="1"/>
</dbReference>
<feature type="region of interest" description="Disordered" evidence="8">
    <location>
        <begin position="852"/>
        <end position="914"/>
    </location>
</feature>
<evidence type="ECO:0000313" key="12">
    <source>
        <dbReference type="Proteomes" id="UP000193648"/>
    </source>
</evidence>
<dbReference type="GO" id="GO:0000938">
    <property type="term" value="C:GARP complex"/>
    <property type="evidence" value="ECO:0007669"/>
    <property type="project" value="InterPro"/>
</dbReference>
<dbReference type="InterPro" id="IPR039766">
    <property type="entry name" value="Vps53"/>
</dbReference>
<name>A0A1Y2GVA5_9FUNG</name>
<keyword evidence="6" id="KW-0472">Membrane</keyword>
<feature type="domain" description="Vps53 C-terminal" evidence="10">
    <location>
        <begin position="652"/>
        <end position="736"/>
    </location>
</feature>
<gene>
    <name evidence="11" type="ORF">BCR41DRAFT_350269</name>
</gene>
<feature type="compositionally biased region" description="Polar residues" evidence="8">
    <location>
        <begin position="853"/>
        <end position="871"/>
    </location>
</feature>
<dbReference type="GO" id="GO:0010008">
    <property type="term" value="C:endosome membrane"/>
    <property type="evidence" value="ECO:0007669"/>
    <property type="project" value="UniProtKB-SubCell"/>
</dbReference>
<evidence type="ECO:0000256" key="5">
    <source>
        <dbReference type="ARBA" id="ARBA00023034"/>
    </source>
</evidence>
<evidence type="ECO:0000256" key="4">
    <source>
        <dbReference type="ARBA" id="ARBA00022753"/>
    </source>
</evidence>
<evidence type="ECO:0000256" key="8">
    <source>
        <dbReference type="SAM" id="MobiDB-lite"/>
    </source>
</evidence>
<evidence type="ECO:0000256" key="6">
    <source>
        <dbReference type="ARBA" id="ARBA00023136"/>
    </source>
</evidence>
<proteinExistence type="inferred from homology"/>
<comment type="subcellular location">
    <subcellularLocation>
        <location evidence="2">Endosome membrane</location>
        <topology evidence="2">Peripheral membrane protein</topology>
    </subcellularLocation>
    <subcellularLocation>
        <location evidence="1">Golgi apparatus</location>
        <location evidence="1">trans-Golgi network membrane</location>
        <topology evidence="1">Peripheral membrane protein</topology>
    </subcellularLocation>
</comment>
<keyword evidence="7" id="KW-0175">Coiled coil</keyword>
<dbReference type="InterPro" id="IPR007234">
    <property type="entry name" value="Vps53_N"/>
</dbReference>
<feature type="domain" description="Vps53 N-terminal" evidence="9">
    <location>
        <begin position="62"/>
        <end position="430"/>
    </location>
</feature>
<dbReference type="EMBL" id="MCFF01000011">
    <property type="protein sequence ID" value="ORZ21938.1"/>
    <property type="molecule type" value="Genomic_DNA"/>
</dbReference>